<evidence type="ECO:0000256" key="9">
    <source>
        <dbReference type="ARBA" id="ARBA00064003"/>
    </source>
</evidence>
<keyword evidence="6 19" id="KW-0418">Kinase</keyword>
<feature type="domain" description="Response regulatory" evidence="16">
    <location>
        <begin position="676"/>
        <end position="793"/>
    </location>
</feature>
<dbReference type="Gene3D" id="1.20.120.160">
    <property type="entry name" value="HPT domain"/>
    <property type="match status" value="1"/>
</dbReference>
<dbReference type="Proteomes" id="UP000006377">
    <property type="component" value="Chromosome"/>
</dbReference>
<dbReference type="InterPro" id="IPR003661">
    <property type="entry name" value="HisK_dim/P_dom"/>
</dbReference>
<feature type="domain" description="HPt" evidence="17">
    <location>
        <begin position="840"/>
        <end position="933"/>
    </location>
</feature>
<evidence type="ECO:0000259" key="17">
    <source>
        <dbReference type="PROSITE" id="PS50894"/>
    </source>
</evidence>
<dbReference type="PANTHER" id="PTHR45339:SF5">
    <property type="entry name" value="HISTIDINE KINASE"/>
    <property type="match status" value="1"/>
</dbReference>
<keyword evidence="3 12" id="KW-0597">Phosphoprotein</keyword>
<dbReference type="EMBL" id="CP000774">
    <property type="protein sequence ID" value="ABS63467.1"/>
    <property type="molecule type" value="Genomic_DNA"/>
</dbReference>
<organism evidence="19 20">
    <name type="scientific">Parvibaculum lavamentivorans (strain DS-1 / DSM 13023 / NCIMB 13966)</name>
    <dbReference type="NCBI Taxonomy" id="402881"/>
    <lineage>
        <taxon>Bacteria</taxon>
        <taxon>Pseudomonadati</taxon>
        <taxon>Pseudomonadota</taxon>
        <taxon>Alphaproteobacteria</taxon>
        <taxon>Hyphomicrobiales</taxon>
        <taxon>Parvibaculaceae</taxon>
        <taxon>Parvibaculum</taxon>
    </lineage>
</organism>
<dbReference type="PROSITE" id="PS50924">
    <property type="entry name" value="MHYT"/>
    <property type="match status" value="1"/>
</dbReference>
<evidence type="ECO:0000313" key="20">
    <source>
        <dbReference type="Proteomes" id="UP000006377"/>
    </source>
</evidence>
<dbReference type="InterPro" id="IPR003594">
    <property type="entry name" value="HATPase_dom"/>
</dbReference>
<keyword evidence="13" id="KW-0472">Membrane</keyword>
<dbReference type="Pfam" id="PF02518">
    <property type="entry name" value="HATPase_c"/>
    <property type="match status" value="1"/>
</dbReference>
<dbReference type="PANTHER" id="PTHR45339">
    <property type="entry name" value="HYBRID SIGNAL TRANSDUCTION HISTIDINE KINASE J"/>
    <property type="match status" value="1"/>
</dbReference>
<dbReference type="GO" id="GO:0005886">
    <property type="term" value="C:plasma membrane"/>
    <property type="evidence" value="ECO:0007669"/>
    <property type="project" value="UniProtKB-SubCell"/>
</dbReference>
<dbReference type="Gene3D" id="3.40.50.2300">
    <property type="match status" value="2"/>
</dbReference>
<dbReference type="RefSeq" id="WP_012110760.1">
    <property type="nucleotide sequence ID" value="NC_009719.1"/>
</dbReference>
<evidence type="ECO:0000256" key="12">
    <source>
        <dbReference type="PROSITE-ProRule" id="PRU00169"/>
    </source>
</evidence>
<dbReference type="eggNOG" id="COG0784">
    <property type="taxonomic scope" value="Bacteria"/>
</dbReference>
<dbReference type="SMART" id="SM00448">
    <property type="entry name" value="REC"/>
    <property type="match status" value="2"/>
</dbReference>
<dbReference type="EC" id="2.7.13.3" evidence="2"/>
<feature type="transmembrane region" description="Helical" evidence="13">
    <location>
        <begin position="170"/>
        <end position="193"/>
    </location>
</feature>
<gene>
    <name evidence="19" type="ordered locus">Plav_1850</name>
</gene>
<dbReference type="FunFam" id="1.10.287.130:FF:000002">
    <property type="entry name" value="Two-component osmosensing histidine kinase"/>
    <property type="match status" value="1"/>
</dbReference>
<dbReference type="Pfam" id="PF01627">
    <property type="entry name" value="Hpt"/>
    <property type="match status" value="1"/>
</dbReference>
<dbReference type="AlphaFoldDB" id="A7HU84"/>
<keyword evidence="8" id="KW-0902">Two-component regulatory system</keyword>
<feature type="modified residue" description="4-aspartylphosphate" evidence="12">
    <location>
        <position position="580"/>
    </location>
</feature>
<dbReference type="SUPFAM" id="SSF55874">
    <property type="entry name" value="ATPase domain of HSP90 chaperone/DNA topoisomerase II/histidine kinase"/>
    <property type="match status" value="1"/>
</dbReference>
<dbReference type="InterPro" id="IPR005330">
    <property type="entry name" value="MHYT_dom"/>
</dbReference>
<dbReference type="InterPro" id="IPR011006">
    <property type="entry name" value="CheY-like_superfamily"/>
</dbReference>
<dbReference type="InterPro" id="IPR005467">
    <property type="entry name" value="His_kinase_dom"/>
</dbReference>
<dbReference type="CDD" id="cd00156">
    <property type="entry name" value="REC"/>
    <property type="match status" value="1"/>
</dbReference>
<evidence type="ECO:0000256" key="8">
    <source>
        <dbReference type="ARBA" id="ARBA00023012"/>
    </source>
</evidence>
<dbReference type="eggNOG" id="COG2205">
    <property type="taxonomic scope" value="Bacteria"/>
</dbReference>
<evidence type="ECO:0000256" key="6">
    <source>
        <dbReference type="ARBA" id="ARBA00022777"/>
    </source>
</evidence>
<feature type="transmembrane region" description="Helical" evidence="13">
    <location>
        <begin position="213"/>
        <end position="234"/>
    </location>
</feature>
<dbReference type="PROSITE" id="PS50110">
    <property type="entry name" value="RESPONSE_REGULATORY"/>
    <property type="match status" value="2"/>
</dbReference>
<evidence type="ECO:0000256" key="5">
    <source>
        <dbReference type="ARBA" id="ARBA00022741"/>
    </source>
</evidence>
<dbReference type="PRINTS" id="PR00344">
    <property type="entry name" value="BCTRLSENSOR"/>
</dbReference>
<feature type="coiled-coil region" evidence="14">
    <location>
        <begin position="249"/>
        <end position="276"/>
    </location>
</feature>
<dbReference type="InterPro" id="IPR001789">
    <property type="entry name" value="Sig_transdc_resp-reg_receiver"/>
</dbReference>
<evidence type="ECO:0000256" key="14">
    <source>
        <dbReference type="SAM" id="Coils"/>
    </source>
</evidence>
<keyword evidence="5" id="KW-0547">Nucleotide-binding</keyword>
<evidence type="ECO:0000256" key="11">
    <source>
        <dbReference type="PROSITE-ProRule" id="PRU00110"/>
    </source>
</evidence>
<feature type="domain" description="Histidine kinase" evidence="15">
    <location>
        <begin position="283"/>
        <end position="507"/>
    </location>
</feature>
<dbReference type="SUPFAM" id="SSF52172">
    <property type="entry name" value="CheY-like"/>
    <property type="match status" value="2"/>
</dbReference>
<evidence type="ECO:0000259" key="16">
    <source>
        <dbReference type="PROSITE" id="PS50110"/>
    </source>
</evidence>
<feature type="modified residue" description="4-aspartylphosphate" evidence="12">
    <location>
        <position position="725"/>
    </location>
</feature>
<dbReference type="InterPro" id="IPR036641">
    <property type="entry name" value="HPT_dom_sf"/>
</dbReference>
<feature type="modified residue" description="Phosphohistidine" evidence="11">
    <location>
        <position position="879"/>
    </location>
</feature>
<dbReference type="InterPro" id="IPR004358">
    <property type="entry name" value="Sig_transdc_His_kin-like_C"/>
</dbReference>
<evidence type="ECO:0000259" key="18">
    <source>
        <dbReference type="PROSITE" id="PS50924"/>
    </source>
</evidence>
<dbReference type="Pfam" id="PF00512">
    <property type="entry name" value="HisKA"/>
    <property type="match status" value="1"/>
</dbReference>
<dbReference type="InterPro" id="IPR036097">
    <property type="entry name" value="HisK_dim/P_sf"/>
</dbReference>
<evidence type="ECO:0000256" key="10">
    <source>
        <dbReference type="ARBA" id="ARBA00068150"/>
    </source>
</evidence>
<sequence length="946" mass="100954">MLRVIGCITQEHDLGLVVLAGGLCLFACFTAMNMLGRAKLAQGRVRTLWLMAAGGVAGSGIWATHFVAMLAFKSILPVNYEIGLTFFSALIAIVLCGVGFAIVLGRPGPLAGGALIGAAISAMHFTGMTAVRIPADPVWDMNYVVAAVVIGVLTSAGAMHAAMRVPALGGILVGSLLFTIAICATHFTAMTALTYVPDPTIVVTDVVAEPGMIAIAIATVTFLIIALGLVGALVDNYLAQRASGEAERMRVYIAELEATKQELIAAKDQAEAGNRAKSDFLANMSHEIRTPMNGVLGMTELLLTTALNAEQRKFAETVRESGEALLTIVNDILDVSKLEAGRLELDHIDFDLVNTVESAISLMAARAAEKQIDLGAYIEPAARGIYRGDPARLRQVLLNLIGNAIKFTEKGGVAVRVSVYRVEDPQTKASHLRFEVHDTGIGIPEDVCGRLFQKFSQADSSVTRRYGGTGLGLAICKQIVELMDGNIGVNSRVGAGSTFWFQLSLVRSAAHLPDLSRLPVYLEKLKVLVVDDVPVNLDVLTSQLGTYGITVTRAEDGFAAQAELERAWHAGHPYDIAFLDQMMPGISGEDLASRIRNNPDLADMKLVLVSSAGSHASKLHEENDTLDARVEKPLRQHELLDCLMRVYSGAPLVDSSSAHNRDVLEDGAATSARTLRILLAEDNKINQKVALAMLEQLGHSVTIAENGLQAVDAVRRGHFDVVLMDIQMPELDGVGATRGIRALPAPKCDIPIIAMTANAMEGAERKYLDCGMDDYISKPVRRDILFAKLAKVSAALPAQPPASDAVANEELSGDPATLAIEEGLADLDVASLENLLSVLSMSDLRELLDLYLSDTEERIATIREANGRADLEGMMAAAHVIVGTAGEIGARRESAAARLLEKACRAGDLDAAHRLMDTLFSAHDAASRAVRGWLAANAEAVHAVRL</sequence>
<dbReference type="eggNOG" id="COG3300">
    <property type="taxonomic scope" value="Bacteria"/>
</dbReference>
<dbReference type="eggNOG" id="COG2198">
    <property type="taxonomic scope" value="Bacteria"/>
</dbReference>
<feature type="transmembrane region" description="Helical" evidence="13">
    <location>
        <begin position="84"/>
        <end position="103"/>
    </location>
</feature>
<keyword evidence="7" id="KW-0067">ATP-binding</keyword>
<evidence type="ECO:0000256" key="1">
    <source>
        <dbReference type="ARBA" id="ARBA00000085"/>
    </source>
</evidence>
<feature type="transmembrane region" description="Helical" evidence="13">
    <location>
        <begin position="14"/>
        <end position="36"/>
    </location>
</feature>
<evidence type="ECO:0000256" key="3">
    <source>
        <dbReference type="ARBA" id="ARBA00022553"/>
    </source>
</evidence>
<dbReference type="SMART" id="SM00387">
    <property type="entry name" value="HATPase_c"/>
    <property type="match status" value="1"/>
</dbReference>
<dbReference type="Gene3D" id="3.30.565.10">
    <property type="entry name" value="Histidine kinase-like ATPase, C-terminal domain"/>
    <property type="match status" value="1"/>
</dbReference>
<evidence type="ECO:0000259" key="15">
    <source>
        <dbReference type="PROSITE" id="PS50109"/>
    </source>
</evidence>
<evidence type="ECO:0000256" key="13">
    <source>
        <dbReference type="PROSITE-ProRule" id="PRU00244"/>
    </source>
</evidence>
<dbReference type="SMART" id="SM00388">
    <property type="entry name" value="HisKA"/>
    <property type="match status" value="1"/>
</dbReference>
<dbReference type="CDD" id="cd00082">
    <property type="entry name" value="HisKA"/>
    <property type="match status" value="1"/>
</dbReference>
<dbReference type="Gene3D" id="1.10.287.130">
    <property type="match status" value="1"/>
</dbReference>
<dbReference type="KEGG" id="pla:Plav_1850"/>
<dbReference type="InterPro" id="IPR008207">
    <property type="entry name" value="Sig_transdc_His_kin_Hpt_dom"/>
</dbReference>
<feature type="domain" description="Response regulatory" evidence="16">
    <location>
        <begin position="526"/>
        <end position="647"/>
    </location>
</feature>
<feature type="transmembrane region" description="Helical" evidence="13">
    <location>
        <begin position="110"/>
        <end position="131"/>
    </location>
</feature>
<evidence type="ECO:0000256" key="7">
    <source>
        <dbReference type="ARBA" id="ARBA00022840"/>
    </source>
</evidence>
<evidence type="ECO:0000256" key="2">
    <source>
        <dbReference type="ARBA" id="ARBA00012438"/>
    </source>
</evidence>
<dbReference type="SUPFAM" id="SSF47384">
    <property type="entry name" value="Homodimeric domain of signal transducing histidine kinase"/>
    <property type="match status" value="1"/>
</dbReference>
<dbReference type="PROSITE" id="PS50894">
    <property type="entry name" value="HPT"/>
    <property type="match status" value="1"/>
</dbReference>
<comment type="subunit">
    <text evidence="9">At low DSF concentrations, interacts with RpfF.</text>
</comment>
<accession>A7HU84</accession>
<evidence type="ECO:0000256" key="4">
    <source>
        <dbReference type="ARBA" id="ARBA00022679"/>
    </source>
</evidence>
<dbReference type="GO" id="GO:0000155">
    <property type="term" value="F:phosphorelay sensor kinase activity"/>
    <property type="evidence" value="ECO:0007669"/>
    <property type="project" value="InterPro"/>
</dbReference>
<keyword evidence="13" id="KW-1133">Transmembrane helix</keyword>
<comment type="catalytic activity">
    <reaction evidence="1">
        <text>ATP + protein L-histidine = ADP + protein N-phospho-L-histidine.</text>
        <dbReference type="EC" id="2.7.13.3"/>
    </reaction>
</comment>
<dbReference type="Pfam" id="PF03707">
    <property type="entry name" value="MHYT"/>
    <property type="match status" value="2"/>
</dbReference>
<dbReference type="SUPFAM" id="SSF47226">
    <property type="entry name" value="Histidine-containing phosphotransfer domain, HPT domain"/>
    <property type="match status" value="1"/>
</dbReference>
<dbReference type="FunFam" id="3.30.565.10:FF:000010">
    <property type="entry name" value="Sensor histidine kinase RcsC"/>
    <property type="match status" value="1"/>
</dbReference>
<dbReference type="HOGENOM" id="CLU_000445_104_15_5"/>
<keyword evidence="14" id="KW-0175">Coiled coil</keyword>
<dbReference type="PROSITE" id="PS50109">
    <property type="entry name" value="HIS_KIN"/>
    <property type="match status" value="1"/>
</dbReference>
<dbReference type="InterPro" id="IPR036890">
    <property type="entry name" value="HATPase_C_sf"/>
</dbReference>
<protein>
    <recommendedName>
        <fullName evidence="10">Sensory/regulatory protein RpfC</fullName>
        <ecNumber evidence="2">2.7.13.3</ecNumber>
    </recommendedName>
</protein>
<evidence type="ECO:0000313" key="19">
    <source>
        <dbReference type="EMBL" id="ABS63467.1"/>
    </source>
</evidence>
<dbReference type="STRING" id="402881.Plav_1850"/>
<keyword evidence="4 19" id="KW-0808">Transferase</keyword>
<keyword evidence="20" id="KW-1185">Reference proteome</keyword>
<keyword evidence="13" id="KW-0812">Transmembrane</keyword>
<feature type="domain" description="MHYT" evidence="18">
    <location>
        <begin position="12"/>
        <end position="196"/>
    </location>
</feature>
<dbReference type="GO" id="GO:0005524">
    <property type="term" value="F:ATP binding"/>
    <property type="evidence" value="ECO:0007669"/>
    <property type="project" value="UniProtKB-KW"/>
</dbReference>
<dbReference type="Pfam" id="PF00072">
    <property type="entry name" value="Response_reg"/>
    <property type="match status" value="2"/>
</dbReference>
<dbReference type="CDD" id="cd16922">
    <property type="entry name" value="HATPase_EvgS-ArcB-TorS-like"/>
    <property type="match status" value="1"/>
</dbReference>
<feature type="transmembrane region" description="Helical" evidence="13">
    <location>
        <begin position="143"/>
        <end position="163"/>
    </location>
</feature>
<name>A7HU84_PARL1</name>
<feature type="transmembrane region" description="Helical" evidence="13">
    <location>
        <begin position="48"/>
        <end position="72"/>
    </location>
</feature>
<reference evidence="19 20" key="1">
    <citation type="journal article" date="2011" name="Stand. Genomic Sci.">
        <title>Complete genome sequence of Parvibaculum lavamentivorans type strain (DS-1(T)).</title>
        <authorList>
            <person name="Schleheck D."/>
            <person name="Weiss M."/>
            <person name="Pitluck S."/>
            <person name="Bruce D."/>
            <person name="Land M.L."/>
            <person name="Han S."/>
            <person name="Saunders E."/>
            <person name="Tapia R."/>
            <person name="Detter C."/>
            <person name="Brettin T."/>
            <person name="Han J."/>
            <person name="Woyke T."/>
            <person name="Goodwin L."/>
            <person name="Pennacchio L."/>
            <person name="Nolan M."/>
            <person name="Cook A.M."/>
            <person name="Kjelleberg S."/>
            <person name="Thomas T."/>
        </authorList>
    </citation>
    <scope>NUCLEOTIDE SEQUENCE [LARGE SCALE GENOMIC DNA]</scope>
    <source>
        <strain evidence="20">DS-1 / DSM 13023 / NCIMB 13966</strain>
    </source>
</reference>
<dbReference type="OrthoDB" id="9789782at2"/>
<dbReference type="CDD" id="cd17546">
    <property type="entry name" value="REC_hyHK_CKI1_RcsC-like"/>
    <property type="match status" value="1"/>
</dbReference>
<proteinExistence type="predicted"/>